<dbReference type="InterPro" id="IPR024930">
    <property type="entry name" value="Skp_dom_sf"/>
</dbReference>
<dbReference type="AlphaFoldDB" id="A0A7V2ZHT1"/>
<dbReference type="PANTHER" id="PTHR35089">
    <property type="entry name" value="CHAPERONE PROTEIN SKP"/>
    <property type="match status" value="1"/>
</dbReference>
<evidence type="ECO:0000256" key="3">
    <source>
        <dbReference type="SAM" id="Coils"/>
    </source>
</evidence>
<dbReference type="SMART" id="SM00935">
    <property type="entry name" value="OmpH"/>
    <property type="match status" value="1"/>
</dbReference>
<organism evidence="4">
    <name type="scientific">Ignavibacterium album</name>
    <dbReference type="NCBI Taxonomy" id="591197"/>
    <lineage>
        <taxon>Bacteria</taxon>
        <taxon>Pseudomonadati</taxon>
        <taxon>Ignavibacteriota</taxon>
        <taxon>Ignavibacteria</taxon>
        <taxon>Ignavibacteriales</taxon>
        <taxon>Ignavibacteriaceae</taxon>
        <taxon>Ignavibacterium</taxon>
    </lineage>
</organism>
<evidence type="ECO:0000256" key="1">
    <source>
        <dbReference type="ARBA" id="ARBA00009091"/>
    </source>
</evidence>
<dbReference type="EMBL" id="DSUJ01000008">
    <property type="protein sequence ID" value="HFI90254.1"/>
    <property type="molecule type" value="Genomic_DNA"/>
</dbReference>
<dbReference type="GO" id="GO:0005829">
    <property type="term" value="C:cytosol"/>
    <property type="evidence" value="ECO:0007669"/>
    <property type="project" value="TreeGrafter"/>
</dbReference>
<dbReference type="PANTHER" id="PTHR35089:SF1">
    <property type="entry name" value="CHAPERONE PROTEIN SKP"/>
    <property type="match status" value="1"/>
</dbReference>
<accession>A0A7V2ZHT1</accession>
<gene>
    <name evidence="4" type="ORF">ENS31_01845</name>
</gene>
<comment type="caution">
    <text evidence="4">The sequence shown here is derived from an EMBL/GenBank/DDBJ whole genome shotgun (WGS) entry which is preliminary data.</text>
</comment>
<name>A0A7V2ZHT1_9BACT</name>
<keyword evidence="2" id="KW-0732">Signal</keyword>
<dbReference type="RefSeq" id="WP_304145674.1">
    <property type="nucleotide sequence ID" value="NZ_JAOAIE010000058.1"/>
</dbReference>
<evidence type="ECO:0000256" key="2">
    <source>
        <dbReference type="ARBA" id="ARBA00022729"/>
    </source>
</evidence>
<comment type="similarity">
    <text evidence="1">Belongs to the Skp family.</text>
</comment>
<dbReference type="Pfam" id="PF03938">
    <property type="entry name" value="OmpH"/>
    <property type="match status" value="1"/>
</dbReference>
<keyword evidence="3" id="KW-0175">Coiled coil</keyword>
<dbReference type="GO" id="GO:0051082">
    <property type="term" value="F:unfolded protein binding"/>
    <property type="evidence" value="ECO:0007669"/>
    <property type="project" value="InterPro"/>
</dbReference>
<protein>
    <submittedName>
        <fullName evidence="4">OmpH family outer membrane protein</fullName>
    </submittedName>
</protein>
<dbReference type="InterPro" id="IPR005632">
    <property type="entry name" value="Chaperone_Skp"/>
</dbReference>
<reference evidence="4" key="1">
    <citation type="journal article" date="2020" name="mSystems">
        <title>Genome- and Community-Level Interaction Insights into Carbon Utilization and Element Cycling Functions of Hydrothermarchaeota in Hydrothermal Sediment.</title>
        <authorList>
            <person name="Zhou Z."/>
            <person name="Liu Y."/>
            <person name="Xu W."/>
            <person name="Pan J."/>
            <person name="Luo Z.H."/>
            <person name="Li M."/>
        </authorList>
    </citation>
    <scope>NUCLEOTIDE SEQUENCE [LARGE SCALE GENOMIC DNA]</scope>
    <source>
        <strain evidence="4">SpSt-479</strain>
    </source>
</reference>
<dbReference type="Gene3D" id="3.30.910.20">
    <property type="entry name" value="Skp domain"/>
    <property type="match status" value="1"/>
</dbReference>
<sequence length="168" mass="19809">MKKFFLIVLLLFPAISFAQLKIGYIDSNSLMDQLPDVQDARQRLDALIQEWQTELNRLEAEWKSKYDDYEKRKLIMSEQTRAETESELVKLENQIAEYREKKFGTNGELFQKQDELMKPVQNKVFNAIKEVAQEEDLDFVFDRSGDIMILYAKDKYDITAKVLAKLKI</sequence>
<evidence type="ECO:0000313" key="4">
    <source>
        <dbReference type="EMBL" id="HFI90254.1"/>
    </source>
</evidence>
<feature type="coiled-coil region" evidence="3">
    <location>
        <begin position="41"/>
        <end position="101"/>
    </location>
</feature>
<dbReference type="SUPFAM" id="SSF111384">
    <property type="entry name" value="OmpH-like"/>
    <property type="match status" value="1"/>
</dbReference>
<proteinExistence type="inferred from homology"/>
<dbReference type="GO" id="GO:0050821">
    <property type="term" value="P:protein stabilization"/>
    <property type="evidence" value="ECO:0007669"/>
    <property type="project" value="TreeGrafter"/>
</dbReference>